<dbReference type="RefSeq" id="WP_178930820.1">
    <property type="nucleotide sequence ID" value="NZ_JACBAZ010000001.1"/>
</dbReference>
<dbReference type="Pfam" id="PF05708">
    <property type="entry name" value="Peptidase_C92"/>
    <property type="match status" value="1"/>
</dbReference>
<reference evidence="1 2" key="1">
    <citation type="submission" date="2020-07" db="EMBL/GenBank/DDBJ databases">
        <title>Roseicoccus Jingziensis gen. nov., sp. nov., isolated from coastal seawater.</title>
        <authorList>
            <person name="Feng X."/>
        </authorList>
    </citation>
    <scope>NUCLEOTIDE SEQUENCE [LARGE SCALE GENOMIC DNA]</scope>
    <source>
        <strain evidence="1 2">N1E253</strain>
    </source>
</reference>
<dbReference type="InterPro" id="IPR038765">
    <property type="entry name" value="Papain-like_cys_pep_sf"/>
</dbReference>
<proteinExistence type="predicted"/>
<dbReference type="Proteomes" id="UP000557872">
    <property type="component" value="Unassembled WGS sequence"/>
</dbReference>
<sequence>MSHSLPPHSGIRTLLTGLSLQLLIILTAFCGEKNGRPYLLQDGDIVFQSSNDVQSKAVKAATRSQWSHVGLVFFHNGKPWVLEAVQPVKTTPLADFIARSPKSFHAMRLKDAAQHINRKSSQKARQYAQRQLGKNYDPYFKWSEDQMYCSELVWKIYKYATGIELCKTRPMSSYNFHHPDVQPIIKQRYGSISQLPLNEAMVAPSDLAESPLLMEVPRLNAKISKN</sequence>
<dbReference type="EMBL" id="JACBAZ010000001">
    <property type="protein sequence ID" value="NWK54283.1"/>
    <property type="molecule type" value="Genomic_DNA"/>
</dbReference>
<protein>
    <submittedName>
        <fullName evidence="1">YiiX family permuted papain-like enzyme</fullName>
    </submittedName>
</protein>
<comment type="caution">
    <text evidence="1">The sequence shown here is derived from an EMBL/GenBank/DDBJ whole genome shotgun (WGS) entry which is preliminary data.</text>
</comment>
<gene>
    <name evidence="1" type="ORF">HW115_01575</name>
</gene>
<dbReference type="Gene3D" id="3.90.1720.10">
    <property type="entry name" value="endopeptidase domain like (from Nostoc punctiforme)"/>
    <property type="match status" value="1"/>
</dbReference>
<evidence type="ECO:0000313" key="1">
    <source>
        <dbReference type="EMBL" id="NWK54283.1"/>
    </source>
</evidence>
<keyword evidence="2" id="KW-1185">Reference proteome</keyword>
<dbReference type="InterPro" id="IPR024453">
    <property type="entry name" value="Peptidase_C92"/>
</dbReference>
<name>A0A851G9K2_9BACT</name>
<dbReference type="SUPFAM" id="SSF54001">
    <property type="entry name" value="Cysteine proteinases"/>
    <property type="match status" value="1"/>
</dbReference>
<accession>A0A851G9K2</accession>
<dbReference type="AlphaFoldDB" id="A0A851G9K2"/>
<dbReference type="NCBIfam" id="NF007458">
    <property type="entry name" value="PRK10030.1"/>
    <property type="match status" value="1"/>
</dbReference>
<evidence type="ECO:0000313" key="2">
    <source>
        <dbReference type="Proteomes" id="UP000557872"/>
    </source>
</evidence>
<organism evidence="1 2">
    <name type="scientific">Oceaniferula marina</name>
    <dbReference type="NCBI Taxonomy" id="2748318"/>
    <lineage>
        <taxon>Bacteria</taxon>
        <taxon>Pseudomonadati</taxon>
        <taxon>Verrucomicrobiota</taxon>
        <taxon>Verrucomicrobiia</taxon>
        <taxon>Verrucomicrobiales</taxon>
        <taxon>Verrucomicrobiaceae</taxon>
        <taxon>Oceaniferula</taxon>
    </lineage>
</organism>